<dbReference type="InterPro" id="IPR025558">
    <property type="entry name" value="DUF4283"/>
</dbReference>
<organism evidence="2 3">
    <name type="scientific">Gossypium barbadense</name>
    <name type="common">Sea Island cotton</name>
    <name type="synonym">Hibiscus barbadensis</name>
    <dbReference type="NCBI Taxonomy" id="3634"/>
    <lineage>
        <taxon>Eukaryota</taxon>
        <taxon>Viridiplantae</taxon>
        <taxon>Streptophyta</taxon>
        <taxon>Embryophyta</taxon>
        <taxon>Tracheophyta</taxon>
        <taxon>Spermatophyta</taxon>
        <taxon>Magnoliopsida</taxon>
        <taxon>eudicotyledons</taxon>
        <taxon>Gunneridae</taxon>
        <taxon>Pentapetalae</taxon>
        <taxon>rosids</taxon>
        <taxon>malvids</taxon>
        <taxon>Malvales</taxon>
        <taxon>Malvaceae</taxon>
        <taxon>Malvoideae</taxon>
        <taxon>Gossypium</taxon>
    </lineage>
</organism>
<dbReference type="OrthoDB" id="991972at2759"/>
<name>A0A2P5W5N6_GOSBA</name>
<dbReference type="PANTHER" id="PTHR31286">
    <property type="entry name" value="GLYCINE-RICH CELL WALL STRUCTURAL PROTEIN 1.8-LIKE"/>
    <property type="match status" value="1"/>
</dbReference>
<feature type="domain" description="DUF4283" evidence="1">
    <location>
        <begin position="36"/>
        <end position="115"/>
    </location>
</feature>
<gene>
    <name evidence="2" type="ORF">GOBAR_AA34272</name>
</gene>
<dbReference type="EMBL" id="KZ668992">
    <property type="protein sequence ID" value="PPR86420.1"/>
    <property type="molecule type" value="Genomic_DNA"/>
</dbReference>
<dbReference type="InterPro" id="IPR040256">
    <property type="entry name" value="At4g02000-like"/>
</dbReference>
<evidence type="ECO:0000313" key="2">
    <source>
        <dbReference type="EMBL" id="PPR86420.1"/>
    </source>
</evidence>
<accession>A0A2P5W5N6</accession>
<reference evidence="2 3" key="1">
    <citation type="submission" date="2015-01" db="EMBL/GenBank/DDBJ databases">
        <title>Genome of allotetraploid Gossypium barbadense reveals genomic plasticity and fiber elongation in cotton evolution.</title>
        <authorList>
            <person name="Chen X."/>
            <person name="Liu X."/>
            <person name="Zhao B."/>
            <person name="Zheng H."/>
            <person name="Hu Y."/>
            <person name="Lu G."/>
            <person name="Yang C."/>
            <person name="Chen J."/>
            <person name="Shan C."/>
            <person name="Zhang L."/>
            <person name="Zhou Y."/>
            <person name="Wang L."/>
            <person name="Guo W."/>
            <person name="Bai Y."/>
            <person name="Ruan J."/>
            <person name="Shangguan X."/>
            <person name="Mao Y."/>
            <person name="Jiang J."/>
            <person name="Zhu Y."/>
            <person name="Lei J."/>
            <person name="Kang H."/>
            <person name="Chen S."/>
            <person name="He X."/>
            <person name="Wang R."/>
            <person name="Wang Y."/>
            <person name="Chen J."/>
            <person name="Wang L."/>
            <person name="Yu S."/>
            <person name="Wang B."/>
            <person name="Wei J."/>
            <person name="Song S."/>
            <person name="Lu X."/>
            <person name="Gao Z."/>
            <person name="Gu W."/>
            <person name="Deng X."/>
            <person name="Ma D."/>
            <person name="Wang S."/>
            <person name="Liang W."/>
            <person name="Fang L."/>
            <person name="Cai C."/>
            <person name="Zhu X."/>
            <person name="Zhou B."/>
            <person name="Zhang Y."/>
            <person name="Chen Z."/>
            <person name="Xu S."/>
            <person name="Zhu R."/>
            <person name="Wang S."/>
            <person name="Zhang T."/>
            <person name="Zhao G."/>
        </authorList>
    </citation>
    <scope>NUCLEOTIDE SEQUENCE [LARGE SCALE GENOMIC DNA]</scope>
    <source>
        <strain evidence="3">cv. Xinhai21</strain>
        <tissue evidence="2">Leaf</tissue>
    </source>
</reference>
<dbReference type="Pfam" id="PF14111">
    <property type="entry name" value="DUF4283"/>
    <property type="match status" value="1"/>
</dbReference>
<evidence type="ECO:0000313" key="3">
    <source>
        <dbReference type="Proteomes" id="UP000239757"/>
    </source>
</evidence>
<dbReference type="AlphaFoldDB" id="A0A2P5W5N6"/>
<protein>
    <recommendedName>
        <fullName evidence="1">DUF4283 domain-containing protein</fullName>
    </recommendedName>
</protein>
<dbReference type="Proteomes" id="UP000239757">
    <property type="component" value="Unassembled WGS sequence"/>
</dbReference>
<evidence type="ECO:0000259" key="1">
    <source>
        <dbReference type="Pfam" id="PF14111"/>
    </source>
</evidence>
<dbReference type="PANTHER" id="PTHR31286:SF153">
    <property type="entry name" value="DUF4283 DOMAIN PROTEIN"/>
    <property type="match status" value="1"/>
</dbReference>
<sequence length="348" mass="40464">MEEILADLRIEEDVESGESELLEIEPEEISVEQSSTFCLVGCFLTATTINFQSMSLVMANLWHPIGGVSITDIGDKRIIFRFYCEVDRDKVIKGSPWTFNNHLLLISMLNEGEDPLEVSLNNASFWVQIYNLLSGLFSENTARQFGDFIGSYMEYDTKAITADNSTSDHCPIFLDTDCTENVYNSIGNRGFRFERTWLLEDSYNDEVKFLWDLNKHLKVPERLHTVGEGLRKWILRIKREKNGKINSLKQRLNILYNAPPNDVNLEEIIETKFNLNSEIDKSEIYWEQRAKSNWLKYGDRNTRFFHSLASNKHRMNKIMSIKRDDGSMISDEGEMMKTTEFNLESRLQ</sequence>
<proteinExistence type="predicted"/>